<dbReference type="InterPro" id="IPR036237">
    <property type="entry name" value="Xyl_isomerase-like_sf"/>
</dbReference>
<keyword evidence="1" id="KW-0413">Isomerase</keyword>
<evidence type="ECO:0000313" key="1">
    <source>
        <dbReference type="EMBL" id="GHH97778.1"/>
    </source>
</evidence>
<evidence type="ECO:0000313" key="2">
    <source>
        <dbReference type="Proteomes" id="UP000637074"/>
    </source>
</evidence>
<sequence>MKHKFAAQLYTLRNELQQDFPGVLRKLKEMGWEAVQIDGLFGYKAEEIAAVLKETGLKAAGMHISLDRMNNELKSVLREADLFGTTDFFCHYLEEDYQNIEGYKRAKRELLEVARKVSPLGYRVGYHNHDFEFKTEIAGEYALTYLLKPEGNQFIIPEIDTYWVKKGGEDPLEYIKKYPHRMPILHFKDMTNDDRQYFAEVGTGSINFEPILQWGEANGVEYYCVEQDYCPGSPFDSLETSLRNLEKMAKKLGL</sequence>
<comment type="caution">
    <text evidence="1">The sequence shown here is derived from an EMBL/GenBank/DDBJ whole genome shotgun (WGS) entry which is preliminary data.</text>
</comment>
<dbReference type="RefSeq" id="WP_191270967.1">
    <property type="nucleotide sequence ID" value="NZ_BNDS01000004.1"/>
</dbReference>
<gene>
    <name evidence="1" type="ORF">AM1BK_13210</name>
</gene>
<dbReference type="Gene3D" id="3.20.20.150">
    <property type="entry name" value="Divalent-metal-dependent TIM barrel enzymes"/>
    <property type="match status" value="1"/>
</dbReference>
<organism evidence="1 2">
    <name type="scientific">Neobacillus kokaensis</name>
    <dbReference type="NCBI Taxonomy" id="2759023"/>
    <lineage>
        <taxon>Bacteria</taxon>
        <taxon>Bacillati</taxon>
        <taxon>Bacillota</taxon>
        <taxon>Bacilli</taxon>
        <taxon>Bacillales</taxon>
        <taxon>Bacillaceae</taxon>
        <taxon>Neobacillus</taxon>
    </lineage>
</organism>
<dbReference type="GO" id="GO:0016853">
    <property type="term" value="F:isomerase activity"/>
    <property type="evidence" value="ECO:0007669"/>
    <property type="project" value="UniProtKB-KW"/>
</dbReference>
<dbReference type="SUPFAM" id="SSF51658">
    <property type="entry name" value="Xylose isomerase-like"/>
    <property type="match status" value="1"/>
</dbReference>
<keyword evidence="2" id="KW-1185">Reference proteome</keyword>
<proteinExistence type="predicted"/>
<protein>
    <submittedName>
        <fullName evidence="1">Sugar phosphate isomerase</fullName>
    </submittedName>
</protein>
<reference evidence="1 2" key="1">
    <citation type="journal article" date="2022" name="Int. J. Syst. Evol. Microbiol.">
        <title>Neobacillus kokaensis sp. nov., isolated from soil.</title>
        <authorList>
            <person name="Yuki K."/>
            <person name="Matsubara H."/>
            <person name="Yamaguchi S."/>
        </authorList>
    </citation>
    <scope>NUCLEOTIDE SEQUENCE [LARGE SCALE GENOMIC DNA]</scope>
    <source>
        <strain evidence="1 2">LOB 377</strain>
    </source>
</reference>
<dbReference type="Proteomes" id="UP000637074">
    <property type="component" value="Unassembled WGS sequence"/>
</dbReference>
<accession>A0ABQ3MYM9</accession>
<dbReference type="EMBL" id="BNDS01000004">
    <property type="protein sequence ID" value="GHH97778.1"/>
    <property type="molecule type" value="Genomic_DNA"/>
</dbReference>
<dbReference type="PANTHER" id="PTHR12110:SF41">
    <property type="entry name" value="INOSOSE DEHYDRATASE"/>
    <property type="match status" value="1"/>
</dbReference>
<dbReference type="InterPro" id="IPR050312">
    <property type="entry name" value="IolE/XylAMocC-like"/>
</dbReference>
<dbReference type="PANTHER" id="PTHR12110">
    <property type="entry name" value="HYDROXYPYRUVATE ISOMERASE"/>
    <property type="match status" value="1"/>
</dbReference>
<name>A0ABQ3MYM9_9BACI</name>